<comment type="catalytic activity">
    <reaction evidence="2">
        <text>a long-chain fatty aldehyde + NADP(+) + CoA = a long-chain fatty acyl-CoA + NADPH + H(+)</text>
        <dbReference type="Rhea" id="RHEA:15437"/>
        <dbReference type="ChEBI" id="CHEBI:15378"/>
        <dbReference type="ChEBI" id="CHEBI:17176"/>
        <dbReference type="ChEBI" id="CHEBI:57287"/>
        <dbReference type="ChEBI" id="CHEBI:57783"/>
        <dbReference type="ChEBI" id="CHEBI:58349"/>
        <dbReference type="ChEBI" id="CHEBI:83139"/>
        <dbReference type="EC" id="1.2.1.50"/>
    </reaction>
</comment>
<comment type="similarity">
    <text evidence="2">Belongs to the LuxC family.</text>
</comment>
<organism evidence="3 4">
    <name type="scientific">Candidatus Pantoea communis</name>
    <dbReference type="NCBI Taxonomy" id="2608354"/>
    <lineage>
        <taxon>Bacteria</taxon>
        <taxon>Pseudomonadati</taxon>
        <taxon>Pseudomonadota</taxon>
        <taxon>Gammaproteobacteria</taxon>
        <taxon>Enterobacterales</taxon>
        <taxon>Erwiniaceae</taxon>
        <taxon>Pantoea</taxon>
    </lineage>
</organism>
<evidence type="ECO:0000313" key="3">
    <source>
        <dbReference type="EMBL" id="NIG21047.1"/>
    </source>
</evidence>
<evidence type="ECO:0000313" key="4">
    <source>
        <dbReference type="Proteomes" id="UP001515780"/>
    </source>
</evidence>
<evidence type="ECO:0000256" key="2">
    <source>
        <dbReference type="PIRNR" id="PIRNR009414"/>
    </source>
</evidence>
<dbReference type="CDD" id="cd07080">
    <property type="entry name" value="ALDH_Acyl-CoA-Red_LuxC"/>
    <property type="match status" value="1"/>
</dbReference>
<evidence type="ECO:0000256" key="1">
    <source>
        <dbReference type="ARBA" id="ARBA00022857"/>
    </source>
</evidence>
<name>A0ABX0RVR3_9GAMM</name>
<comment type="pathway">
    <text evidence="2">Lipid metabolism; fatty acid reduction for biolumincescence.</text>
</comment>
<dbReference type="EMBL" id="VWXC01000017">
    <property type="protein sequence ID" value="NIG21047.1"/>
    <property type="molecule type" value="Genomic_DNA"/>
</dbReference>
<comment type="caution">
    <text evidence="3">The sequence shown here is derived from an EMBL/GenBank/DDBJ whole genome shotgun (WGS) entry which is preliminary data.</text>
</comment>
<dbReference type="RefSeq" id="WP_166935380.1">
    <property type="nucleotide sequence ID" value="NZ_VWXC01000017.1"/>
</dbReference>
<dbReference type="PIRSF" id="PIRSF009414">
    <property type="entry name" value="LuxC"/>
    <property type="match status" value="1"/>
</dbReference>
<keyword evidence="1 2" id="KW-0521">NADP</keyword>
<reference evidence="3 4" key="1">
    <citation type="journal article" date="2019" name="bioRxiv">
        <title>Bacteria contribute to plant secondary compound degradation in a generalist herbivore system.</title>
        <authorList>
            <person name="Francoeur C.B."/>
            <person name="Khadempour L."/>
            <person name="Moreira-Soto R.D."/>
            <person name="Gotting K."/>
            <person name="Book A.J."/>
            <person name="Pinto-Tomas A.A."/>
            <person name="Keefover-Ring K."/>
            <person name="Currie C.R."/>
        </authorList>
    </citation>
    <scope>NUCLEOTIDE SEQUENCE [LARGE SCALE GENOMIC DNA]</scope>
    <source>
        <strain evidence="3">Al-1710</strain>
    </source>
</reference>
<dbReference type="InterPro" id="IPR016161">
    <property type="entry name" value="Ald_DH/histidinol_DH"/>
</dbReference>
<sequence>MKEVAGYLPGCLSPEGVQWRTLSFSHHGQHLDVDVPDLNPAEITLLSAHLRDHARAYLKTMSVAKIVAIIDEAIARLLDRNHPLRRKAEMLLPIVTGYDAEMIRLGLTGYLKTFRQPQLKRFLAEDFNDPQLLDDFQPRPNGGFARAFGPDLLMHIWAGNVPGLPLWSLICGLLVKAGSVGKLPGAEPLMAGWFAQLLAEIDPQLGECLAVVWWKGGEAEAEKHWLTQPDVVMAYGGNAALAAIKHQLPVTTRFLPHGHKISVGLVARSALDTRQGVDLAQRVAYDVIRYDQAGCYSPQMLFVERGGRITPQEFAEYIAHELRALARKYPRRVLSSAEANSVAAWRSREEIRALQDNRILFGEPTDSWSVVVVDGPEALMPSALGRTLKVVAVDEIEDAIALISQQKIYLQTAAVAATPRELFGLAARLGQAGITRITAFGSMTSPAAGWHHDGRFSLLDLVTFTEIEASAETAAERFAPYAD</sequence>
<dbReference type="InterPro" id="IPR008670">
    <property type="entry name" value="CoA_reduct_LuxC"/>
</dbReference>
<protein>
    <recommendedName>
        <fullName evidence="2">Acyl-CoA reductase</fullName>
        <ecNumber evidence="2">1.2.1.50</ecNumber>
    </recommendedName>
</protein>
<comment type="function">
    <text evidence="2">LuxC is the fatty acid reductase enzyme responsible for synthesis of the aldehyde substrate for the luminescent reaction catalyzed by luciferase.</text>
</comment>
<dbReference type="EC" id="1.2.1.50" evidence="2"/>
<proteinExistence type="inferred from homology"/>
<keyword evidence="4" id="KW-1185">Reference proteome</keyword>
<dbReference type="Proteomes" id="UP001515780">
    <property type="component" value="Unassembled WGS sequence"/>
</dbReference>
<dbReference type="SUPFAM" id="SSF53720">
    <property type="entry name" value="ALDH-like"/>
    <property type="match status" value="1"/>
</dbReference>
<keyword evidence="2" id="KW-0560">Oxidoreductase</keyword>
<keyword evidence="2" id="KW-0455">Luminescence</keyword>
<gene>
    <name evidence="3" type="ORF">F3J37_20430</name>
</gene>
<accession>A0ABX0RVR3</accession>
<dbReference type="Pfam" id="PF05893">
    <property type="entry name" value="LuxC"/>
    <property type="match status" value="1"/>
</dbReference>